<evidence type="ECO:0000313" key="2">
    <source>
        <dbReference type="EMBL" id="MBB5052092.1"/>
    </source>
</evidence>
<sequence>MELPSAEPSVRSGPQVLRPVRRRSTMSRREPEAARAERQRSQSSSTEGVECSSWGLWGEKKVKQPESCRPSQRSELRSVDSD</sequence>
<dbReference type="AlphaFoldDB" id="A0A840MZD8"/>
<proteinExistence type="predicted"/>
<name>A0A840MZD8_9BRAD</name>
<feature type="compositionally biased region" description="Basic and acidic residues" evidence="1">
    <location>
        <begin position="58"/>
        <end position="82"/>
    </location>
</feature>
<organism evidence="2 3">
    <name type="scientific">Afipia massiliensis</name>
    <dbReference type="NCBI Taxonomy" id="211460"/>
    <lineage>
        <taxon>Bacteria</taxon>
        <taxon>Pseudomonadati</taxon>
        <taxon>Pseudomonadota</taxon>
        <taxon>Alphaproteobacteria</taxon>
        <taxon>Hyphomicrobiales</taxon>
        <taxon>Nitrobacteraceae</taxon>
        <taxon>Afipia</taxon>
    </lineage>
</organism>
<feature type="region of interest" description="Disordered" evidence="1">
    <location>
        <begin position="1"/>
        <end position="82"/>
    </location>
</feature>
<comment type="caution">
    <text evidence="2">The sequence shown here is derived from an EMBL/GenBank/DDBJ whole genome shotgun (WGS) entry which is preliminary data.</text>
</comment>
<feature type="compositionally biased region" description="Basic and acidic residues" evidence="1">
    <location>
        <begin position="27"/>
        <end position="40"/>
    </location>
</feature>
<dbReference type="Proteomes" id="UP000521227">
    <property type="component" value="Unassembled WGS sequence"/>
</dbReference>
<gene>
    <name evidence="2" type="ORF">HNQ36_002066</name>
</gene>
<reference evidence="2 3" key="1">
    <citation type="submission" date="2020-08" db="EMBL/GenBank/DDBJ databases">
        <title>Genomic Encyclopedia of Type Strains, Phase IV (KMG-IV): sequencing the most valuable type-strain genomes for metagenomic binning, comparative biology and taxonomic classification.</title>
        <authorList>
            <person name="Goeker M."/>
        </authorList>
    </citation>
    <scope>NUCLEOTIDE SEQUENCE [LARGE SCALE GENOMIC DNA]</scope>
    <source>
        <strain evidence="2 3">DSM 17498</strain>
    </source>
</reference>
<dbReference type="EMBL" id="JACHIJ010000003">
    <property type="protein sequence ID" value="MBB5052092.1"/>
    <property type="molecule type" value="Genomic_DNA"/>
</dbReference>
<evidence type="ECO:0000256" key="1">
    <source>
        <dbReference type="SAM" id="MobiDB-lite"/>
    </source>
</evidence>
<protein>
    <submittedName>
        <fullName evidence="2">Uncharacterized protein</fullName>
    </submittedName>
</protein>
<evidence type="ECO:0000313" key="3">
    <source>
        <dbReference type="Proteomes" id="UP000521227"/>
    </source>
</evidence>
<accession>A0A840MZD8</accession>